<dbReference type="KEGG" id="cle:Clole_0946"/>
<organism evidence="1 2">
    <name type="scientific">Cellulosilyticum lentocellum (strain ATCC 49066 / DSM 5427 / NCIMB 11756 / RHM5)</name>
    <name type="common">Clostridium lentocellum</name>
    <dbReference type="NCBI Taxonomy" id="642492"/>
    <lineage>
        <taxon>Bacteria</taxon>
        <taxon>Bacillati</taxon>
        <taxon>Bacillota</taxon>
        <taxon>Clostridia</taxon>
        <taxon>Lachnospirales</taxon>
        <taxon>Cellulosilyticaceae</taxon>
        <taxon>Cellulosilyticum</taxon>
    </lineage>
</organism>
<accession>F2JQT3</accession>
<protein>
    <submittedName>
        <fullName evidence="1">Phage regulatory protein</fullName>
    </submittedName>
</protein>
<gene>
    <name evidence="1" type="ordered locus">Clole_0946</name>
</gene>
<dbReference type="RefSeq" id="WP_013655979.1">
    <property type="nucleotide sequence ID" value="NC_015275.1"/>
</dbReference>
<name>F2JQT3_CELLD</name>
<sequence>MEGWVRLHRKLLSSSVFENEKLLKVFIWCLLKASHKERDQVVGLNAIELTPGQFITGRKKAASELGLKESTTDNYLKALEKLNIISMKMNSKYRVVTIENWELYQSKDEDIDSKVTADEQQIDNKVTANKQQADTNKNVKNVKKEKNNNICRFTPPTLEEVQLYCEERSNGIDPQRFIDFYSSKGWKVGNTKMKDWKAAIRTWENRNKKSEPVVSNNAVNLDQNGYMPIDAM</sequence>
<dbReference type="STRING" id="642492.Clole_0946"/>
<dbReference type="EMBL" id="CP002582">
    <property type="protein sequence ID" value="ADZ82678.1"/>
    <property type="molecule type" value="Genomic_DNA"/>
</dbReference>
<proteinExistence type="predicted"/>
<dbReference type="Proteomes" id="UP000008467">
    <property type="component" value="Chromosome"/>
</dbReference>
<reference evidence="1 2" key="1">
    <citation type="journal article" date="2011" name="J. Bacteriol.">
        <title>Complete genome sequence of the cellulose-degrading bacterium Cellulosilyticum lentocellum.</title>
        <authorList>
            <consortium name="US DOE Joint Genome Institute"/>
            <person name="Miller D.A."/>
            <person name="Suen G."/>
            <person name="Bruce D."/>
            <person name="Copeland A."/>
            <person name="Cheng J.F."/>
            <person name="Detter C."/>
            <person name="Goodwin L.A."/>
            <person name="Han C.S."/>
            <person name="Hauser L.J."/>
            <person name="Land M.L."/>
            <person name="Lapidus A."/>
            <person name="Lucas S."/>
            <person name="Meincke L."/>
            <person name="Pitluck S."/>
            <person name="Tapia R."/>
            <person name="Teshima H."/>
            <person name="Woyke T."/>
            <person name="Fox B.G."/>
            <person name="Angert E.R."/>
            <person name="Currie C.R."/>
        </authorList>
    </citation>
    <scope>NUCLEOTIDE SEQUENCE [LARGE SCALE GENOMIC DNA]</scope>
    <source>
        <strain evidence="2">ATCC 49066 / DSM 5427 / NCIMB 11756 / RHM5</strain>
    </source>
</reference>
<keyword evidence="2" id="KW-1185">Reference proteome</keyword>
<evidence type="ECO:0000313" key="1">
    <source>
        <dbReference type="EMBL" id="ADZ82678.1"/>
    </source>
</evidence>
<dbReference type="eggNOG" id="COG3935">
    <property type="taxonomic scope" value="Bacteria"/>
</dbReference>
<dbReference type="AlphaFoldDB" id="F2JQT3"/>
<evidence type="ECO:0000313" key="2">
    <source>
        <dbReference type="Proteomes" id="UP000008467"/>
    </source>
</evidence>
<dbReference type="HOGENOM" id="CLU_081822_0_1_9"/>